<dbReference type="EMBL" id="SRLO01000142">
    <property type="protein sequence ID" value="TNN72103.1"/>
    <property type="molecule type" value="Genomic_DNA"/>
</dbReference>
<organism evidence="2 3">
    <name type="scientific">Liparis tanakae</name>
    <name type="common">Tanaka's snailfish</name>
    <dbReference type="NCBI Taxonomy" id="230148"/>
    <lineage>
        <taxon>Eukaryota</taxon>
        <taxon>Metazoa</taxon>
        <taxon>Chordata</taxon>
        <taxon>Craniata</taxon>
        <taxon>Vertebrata</taxon>
        <taxon>Euteleostomi</taxon>
        <taxon>Actinopterygii</taxon>
        <taxon>Neopterygii</taxon>
        <taxon>Teleostei</taxon>
        <taxon>Neoteleostei</taxon>
        <taxon>Acanthomorphata</taxon>
        <taxon>Eupercaria</taxon>
        <taxon>Perciformes</taxon>
        <taxon>Cottioidei</taxon>
        <taxon>Cottales</taxon>
        <taxon>Liparidae</taxon>
        <taxon>Liparis</taxon>
    </lineage>
</organism>
<keyword evidence="3" id="KW-1185">Reference proteome</keyword>
<feature type="region of interest" description="Disordered" evidence="1">
    <location>
        <begin position="39"/>
        <end position="67"/>
    </location>
</feature>
<name>A0A4Z2I4E2_9TELE</name>
<sequence length="67" mass="7447">MRYEAASVPLVTWGGDSSRSRCPEGHLAVRTVDQLKRTKLPRGQSARVRHEASGGALTEQRDDHKPH</sequence>
<reference evidence="2 3" key="1">
    <citation type="submission" date="2019-03" db="EMBL/GenBank/DDBJ databases">
        <title>First draft genome of Liparis tanakae, snailfish: a comprehensive survey of snailfish specific genes.</title>
        <authorList>
            <person name="Kim W."/>
            <person name="Song I."/>
            <person name="Jeong J.-H."/>
            <person name="Kim D."/>
            <person name="Kim S."/>
            <person name="Ryu S."/>
            <person name="Song J.Y."/>
            <person name="Lee S.K."/>
        </authorList>
    </citation>
    <scope>NUCLEOTIDE SEQUENCE [LARGE SCALE GENOMIC DNA]</scope>
    <source>
        <tissue evidence="2">Muscle</tissue>
    </source>
</reference>
<evidence type="ECO:0000256" key="1">
    <source>
        <dbReference type="SAM" id="MobiDB-lite"/>
    </source>
</evidence>
<dbReference type="Proteomes" id="UP000314294">
    <property type="component" value="Unassembled WGS sequence"/>
</dbReference>
<evidence type="ECO:0000313" key="2">
    <source>
        <dbReference type="EMBL" id="TNN72103.1"/>
    </source>
</evidence>
<protein>
    <submittedName>
        <fullName evidence="2">Uncharacterized protein</fullName>
    </submittedName>
</protein>
<comment type="caution">
    <text evidence="2">The sequence shown here is derived from an EMBL/GenBank/DDBJ whole genome shotgun (WGS) entry which is preliminary data.</text>
</comment>
<gene>
    <name evidence="2" type="ORF">EYF80_017680</name>
</gene>
<accession>A0A4Z2I4E2</accession>
<evidence type="ECO:0000313" key="3">
    <source>
        <dbReference type="Proteomes" id="UP000314294"/>
    </source>
</evidence>
<dbReference type="AlphaFoldDB" id="A0A4Z2I4E2"/>
<proteinExistence type="predicted"/>